<comment type="subcellular location">
    <subcellularLocation>
        <location evidence="1">Cell membrane</location>
        <topology evidence="1">Multi-pass membrane protein</topology>
    </subcellularLocation>
</comment>
<keyword evidence="2" id="KW-1003">Cell membrane</keyword>
<keyword evidence="5 7" id="KW-0472">Membrane</keyword>
<feature type="transmembrane region" description="Helical" evidence="7">
    <location>
        <begin position="285"/>
        <end position="304"/>
    </location>
</feature>
<dbReference type="CDD" id="cd06579">
    <property type="entry name" value="TM_PBP1_transp_AraH_like"/>
    <property type="match status" value="1"/>
</dbReference>
<comment type="caution">
    <text evidence="8">The sequence shown here is derived from an EMBL/GenBank/DDBJ whole genome shotgun (WGS) entry which is preliminary data.</text>
</comment>
<dbReference type="Pfam" id="PF02653">
    <property type="entry name" value="BPD_transp_2"/>
    <property type="match status" value="1"/>
</dbReference>
<feature type="transmembrane region" description="Helical" evidence="7">
    <location>
        <begin position="229"/>
        <end position="248"/>
    </location>
</feature>
<feature type="transmembrane region" description="Helical" evidence="7">
    <location>
        <begin position="310"/>
        <end position="326"/>
    </location>
</feature>
<protein>
    <submittedName>
        <fullName evidence="8">Ribose ABC transporter permease</fullName>
    </submittedName>
</protein>
<feature type="region of interest" description="Disordered" evidence="6">
    <location>
        <begin position="1"/>
        <end position="20"/>
    </location>
</feature>
<dbReference type="EMBL" id="JAHOPC010000001">
    <property type="protein sequence ID" value="MBU8864795.1"/>
    <property type="molecule type" value="Genomic_DNA"/>
</dbReference>
<name>A0ABS6HZ73_9MICC</name>
<evidence type="ECO:0000256" key="6">
    <source>
        <dbReference type="SAM" id="MobiDB-lite"/>
    </source>
</evidence>
<feature type="transmembrane region" description="Helical" evidence="7">
    <location>
        <begin position="63"/>
        <end position="81"/>
    </location>
</feature>
<dbReference type="Proteomes" id="UP000824166">
    <property type="component" value="Unassembled WGS sequence"/>
</dbReference>
<feature type="transmembrane region" description="Helical" evidence="7">
    <location>
        <begin position="28"/>
        <end position="51"/>
    </location>
</feature>
<keyword evidence="3 7" id="KW-0812">Transmembrane</keyword>
<accession>A0ABS6HZ73</accession>
<feature type="transmembrane region" description="Helical" evidence="7">
    <location>
        <begin position="179"/>
        <end position="200"/>
    </location>
</feature>
<evidence type="ECO:0000256" key="5">
    <source>
        <dbReference type="ARBA" id="ARBA00023136"/>
    </source>
</evidence>
<dbReference type="InterPro" id="IPR001851">
    <property type="entry name" value="ABC_transp_permease"/>
</dbReference>
<sequence length="336" mass="34477">MANNQLQAPPSPTVPASKPKESMLPSGLASSGLVGIIAALIVLVAVMAFIAPYFWSVNNLLEVVRQVAAIAILAAGGTFVILTSGIDLSVGSALGVTAMVAIVMANTDAPWFVAVALALLAGGIIGAINGAFIARFALPAFIVTLAALTYLRGFVYVGTGGTTLVPDNVAFSWIGQGQLLGIPVAAFVLLAVYFAGWLLLERTVFGRQVYAIGGNAEAARLSGIPVRRIIFLVYVISGLCSGIAGVIVSARLESAVPDLGTGYELNAIAAIVLGGTSLMGGRGSLLGTLVGALFIAVLSNGMTLLNVQSFYQQIIMGAVILLAVFVDRLRRGSTAQ</sequence>
<keyword evidence="4 7" id="KW-1133">Transmembrane helix</keyword>
<reference evidence="8 9" key="1">
    <citation type="submission" date="2021-06" db="EMBL/GenBank/DDBJ databases">
        <authorList>
            <person name="Jeong J.W."/>
        </authorList>
    </citation>
    <scope>NUCLEOTIDE SEQUENCE [LARGE SCALE GENOMIC DNA]</scope>
    <source>
        <strain evidence="8 9">MMS21-TAE1-1</strain>
    </source>
</reference>
<gene>
    <name evidence="8" type="ORF">KSW38_00600</name>
</gene>
<evidence type="ECO:0000313" key="9">
    <source>
        <dbReference type="Proteomes" id="UP000824166"/>
    </source>
</evidence>
<evidence type="ECO:0000256" key="4">
    <source>
        <dbReference type="ARBA" id="ARBA00022989"/>
    </source>
</evidence>
<evidence type="ECO:0000313" key="8">
    <source>
        <dbReference type="EMBL" id="MBU8864795.1"/>
    </source>
</evidence>
<feature type="transmembrane region" description="Helical" evidence="7">
    <location>
        <begin position="260"/>
        <end position="278"/>
    </location>
</feature>
<dbReference type="PANTHER" id="PTHR32196">
    <property type="entry name" value="ABC TRANSPORTER PERMEASE PROTEIN YPHD-RELATED-RELATED"/>
    <property type="match status" value="1"/>
</dbReference>
<evidence type="ECO:0000256" key="3">
    <source>
        <dbReference type="ARBA" id="ARBA00022692"/>
    </source>
</evidence>
<feature type="transmembrane region" description="Helical" evidence="7">
    <location>
        <begin position="111"/>
        <end position="133"/>
    </location>
</feature>
<organism evidence="8 9">
    <name type="scientific">Paenarthrobacter aromaticivorans</name>
    <dbReference type="NCBI Taxonomy" id="2849150"/>
    <lineage>
        <taxon>Bacteria</taxon>
        <taxon>Bacillati</taxon>
        <taxon>Actinomycetota</taxon>
        <taxon>Actinomycetes</taxon>
        <taxon>Micrococcales</taxon>
        <taxon>Micrococcaceae</taxon>
        <taxon>Paenarthrobacter</taxon>
    </lineage>
</organism>
<feature type="transmembrane region" description="Helical" evidence="7">
    <location>
        <begin position="140"/>
        <end position="159"/>
    </location>
</feature>
<evidence type="ECO:0000256" key="7">
    <source>
        <dbReference type="SAM" id="Phobius"/>
    </source>
</evidence>
<dbReference type="PANTHER" id="PTHR32196:SF72">
    <property type="entry name" value="RIBOSE IMPORT PERMEASE PROTEIN RBSC"/>
    <property type="match status" value="1"/>
</dbReference>
<keyword evidence="9" id="KW-1185">Reference proteome</keyword>
<evidence type="ECO:0000256" key="1">
    <source>
        <dbReference type="ARBA" id="ARBA00004651"/>
    </source>
</evidence>
<proteinExistence type="predicted"/>
<evidence type="ECO:0000256" key="2">
    <source>
        <dbReference type="ARBA" id="ARBA00022475"/>
    </source>
</evidence>